<dbReference type="Proteomes" id="UP000712600">
    <property type="component" value="Unassembled WGS sequence"/>
</dbReference>
<evidence type="ECO:0000256" key="1">
    <source>
        <dbReference type="SAM" id="MobiDB-lite"/>
    </source>
</evidence>
<feature type="compositionally biased region" description="Basic and acidic residues" evidence="1">
    <location>
        <begin position="58"/>
        <end position="75"/>
    </location>
</feature>
<proteinExistence type="predicted"/>
<evidence type="ECO:0000313" key="3">
    <source>
        <dbReference type="Proteomes" id="UP000712600"/>
    </source>
</evidence>
<feature type="region of interest" description="Disordered" evidence="1">
    <location>
        <begin position="1"/>
        <end position="75"/>
    </location>
</feature>
<protein>
    <submittedName>
        <fullName evidence="2">Uncharacterized protein</fullName>
    </submittedName>
</protein>
<name>A0A8S9P1I3_BRACR</name>
<dbReference type="EMBL" id="QGKX02001521">
    <property type="protein sequence ID" value="KAF3507372.1"/>
    <property type="molecule type" value="Genomic_DNA"/>
</dbReference>
<evidence type="ECO:0000313" key="2">
    <source>
        <dbReference type="EMBL" id="KAF3507372.1"/>
    </source>
</evidence>
<gene>
    <name evidence="2" type="ORF">F2Q69_00009686</name>
</gene>
<comment type="caution">
    <text evidence="2">The sequence shown here is derived from an EMBL/GenBank/DDBJ whole genome shotgun (WGS) entry which is preliminary data.</text>
</comment>
<sequence length="75" mass="8195">MESQPSQRGLSDAEPRDPVPSSPISPQKRVRNERKAGEASPKGATDSRKQSPTSGRKAGRDTDHQRIDDVLSLKD</sequence>
<organism evidence="2 3">
    <name type="scientific">Brassica cretica</name>
    <name type="common">Mustard</name>
    <dbReference type="NCBI Taxonomy" id="69181"/>
    <lineage>
        <taxon>Eukaryota</taxon>
        <taxon>Viridiplantae</taxon>
        <taxon>Streptophyta</taxon>
        <taxon>Embryophyta</taxon>
        <taxon>Tracheophyta</taxon>
        <taxon>Spermatophyta</taxon>
        <taxon>Magnoliopsida</taxon>
        <taxon>eudicotyledons</taxon>
        <taxon>Gunneridae</taxon>
        <taxon>Pentapetalae</taxon>
        <taxon>rosids</taxon>
        <taxon>malvids</taxon>
        <taxon>Brassicales</taxon>
        <taxon>Brassicaceae</taxon>
        <taxon>Brassiceae</taxon>
        <taxon>Brassica</taxon>
    </lineage>
</organism>
<reference evidence="2" key="1">
    <citation type="submission" date="2019-12" db="EMBL/GenBank/DDBJ databases">
        <title>Genome sequencing and annotation of Brassica cretica.</title>
        <authorList>
            <person name="Studholme D.J."/>
            <person name="Sarris P."/>
        </authorList>
    </citation>
    <scope>NUCLEOTIDE SEQUENCE</scope>
    <source>
        <strain evidence="2">PFS-109/04</strain>
        <tissue evidence="2">Leaf</tissue>
    </source>
</reference>
<dbReference type="AlphaFoldDB" id="A0A8S9P1I3"/>
<accession>A0A8S9P1I3</accession>